<gene>
    <name evidence="1" type="ORF">FRUB_05169</name>
</gene>
<keyword evidence="2" id="KW-1185">Reference proteome</keyword>
<accession>A0A225DFC7</accession>
<dbReference type="Proteomes" id="UP000214646">
    <property type="component" value="Unassembled WGS sequence"/>
</dbReference>
<dbReference type="EMBL" id="NIDE01000008">
    <property type="protein sequence ID" value="OWK40250.1"/>
    <property type="molecule type" value="Genomic_DNA"/>
</dbReference>
<sequence>MKNNDLRKHGMAAATHPRMGLSVVDFPVRLAISLSITPSEYL</sequence>
<evidence type="ECO:0000313" key="2">
    <source>
        <dbReference type="Proteomes" id="UP000214646"/>
    </source>
</evidence>
<reference evidence="2" key="1">
    <citation type="submission" date="2017-06" db="EMBL/GenBank/DDBJ databases">
        <title>Genome analysis of Fimbriiglobus ruber SP5, the first member of the order Planctomycetales with confirmed chitinolytic capability.</title>
        <authorList>
            <person name="Ravin N.V."/>
            <person name="Rakitin A.L."/>
            <person name="Ivanova A.A."/>
            <person name="Beletsky A.V."/>
            <person name="Kulichevskaya I.S."/>
            <person name="Mardanov A.V."/>
            <person name="Dedysh S.N."/>
        </authorList>
    </citation>
    <scope>NUCLEOTIDE SEQUENCE [LARGE SCALE GENOMIC DNA]</scope>
    <source>
        <strain evidence="2">SP5</strain>
    </source>
</reference>
<evidence type="ECO:0000313" key="1">
    <source>
        <dbReference type="EMBL" id="OWK40250.1"/>
    </source>
</evidence>
<name>A0A225DFC7_9BACT</name>
<proteinExistence type="predicted"/>
<protein>
    <submittedName>
        <fullName evidence="1">Uncharacterized protein</fullName>
    </submittedName>
</protein>
<dbReference type="AlphaFoldDB" id="A0A225DFC7"/>
<organism evidence="1 2">
    <name type="scientific">Fimbriiglobus ruber</name>
    <dbReference type="NCBI Taxonomy" id="1908690"/>
    <lineage>
        <taxon>Bacteria</taxon>
        <taxon>Pseudomonadati</taxon>
        <taxon>Planctomycetota</taxon>
        <taxon>Planctomycetia</taxon>
        <taxon>Gemmatales</taxon>
        <taxon>Gemmataceae</taxon>
        <taxon>Fimbriiglobus</taxon>
    </lineage>
</organism>
<comment type="caution">
    <text evidence="1">The sequence shown here is derived from an EMBL/GenBank/DDBJ whole genome shotgun (WGS) entry which is preliminary data.</text>
</comment>